<sequence length="51" mass="5493">MVSDISDVFFNIAVNGKNFHACDKVFKFHNAGLNSTMHLAPEATTLPGEGV</sequence>
<protein>
    <submittedName>
        <fullName evidence="1">Uncharacterized protein</fullName>
    </submittedName>
</protein>
<dbReference type="AlphaFoldDB" id="D9PIE8"/>
<dbReference type="EMBL" id="ADZX01000426">
    <property type="protein sequence ID" value="EFK96671.1"/>
    <property type="molecule type" value="Genomic_DNA"/>
</dbReference>
<comment type="caution">
    <text evidence="1">The sequence shown here is derived from an EMBL/GenBank/DDBJ whole genome shotgun (WGS) entry which is preliminary data.</text>
</comment>
<proteinExistence type="predicted"/>
<reference evidence="1" key="1">
    <citation type="submission" date="2010-07" db="EMBL/GenBank/DDBJ databases">
        <authorList>
            <consortium name="CONSOLIDER consortium CSD2007-00005"/>
            <person name="Guazzaroni M.-E."/>
            <person name="Richter M."/>
            <person name="Garcia-Salamanca A."/>
            <person name="Yarza P."/>
            <person name="Ferrer M."/>
        </authorList>
    </citation>
    <scope>NUCLEOTIDE SEQUENCE</scope>
</reference>
<accession>D9PIE8</accession>
<organism evidence="1">
    <name type="scientific">sediment metagenome</name>
    <dbReference type="NCBI Taxonomy" id="749907"/>
    <lineage>
        <taxon>unclassified sequences</taxon>
        <taxon>metagenomes</taxon>
        <taxon>ecological metagenomes</taxon>
    </lineage>
</organism>
<name>D9PIE8_9ZZZZ</name>
<gene>
    <name evidence="1" type="ORF">LDC_1306</name>
</gene>
<feature type="non-terminal residue" evidence="1">
    <location>
        <position position="51"/>
    </location>
</feature>
<reference evidence="1" key="2">
    <citation type="journal article" date="2011" name="Microb. Ecol.">
        <title>Taxonomic and Functional Metagenomic Profiling of the Microbial Community in the Anoxic Sediment of a Sub-saline Shallow Lake (Laguna de Carrizo, Central Spain).</title>
        <authorList>
            <person name="Ferrer M."/>
            <person name="Guazzaroni M.E."/>
            <person name="Richter M."/>
            <person name="Garcia-Salamanca A."/>
            <person name="Yarza P."/>
            <person name="Suarez-Suarez A."/>
            <person name="Solano J."/>
            <person name="Alcaide M."/>
            <person name="van Dillewijn P."/>
            <person name="Molina-Henares M.A."/>
            <person name="Lopez-Cortes N."/>
            <person name="Al-Ramahi Y."/>
            <person name="Guerrero C."/>
            <person name="Acosta A."/>
            <person name="de Eugenio L.I."/>
            <person name="Martinez V."/>
            <person name="Marques S."/>
            <person name="Rojo F."/>
            <person name="Santero E."/>
            <person name="Genilloud O."/>
            <person name="Perez-Perez J."/>
            <person name="Rossello-Mora R."/>
            <person name="Ramos J.L."/>
        </authorList>
    </citation>
    <scope>NUCLEOTIDE SEQUENCE</scope>
</reference>
<evidence type="ECO:0000313" key="1">
    <source>
        <dbReference type="EMBL" id="EFK96671.1"/>
    </source>
</evidence>